<dbReference type="InterPro" id="IPR005135">
    <property type="entry name" value="Endo/exonuclease/phosphatase"/>
</dbReference>
<proteinExistence type="predicted"/>
<dbReference type="Proteomes" id="UP000789901">
    <property type="component" value="Unassembled WGS sequence"/>
</dbReference>
<evidence type="ECO:0000313" key="4">
    <source>
        <dbReference type="Proteomes" id="UP000789901"/>
    </source>
</evidence>
<comment type="caution">
    <text evidence="3">The sequence shown here is derived from an EMBL/GenBank/DDBJ whole genome shotgun (WGS) entry which is preliminary data.</text>
</comment>
<feature type="compositionally biased region" description="Polar residues" evidence="1">
    <location>
        <begin position="449"/>
        <end position="458"/>
    </location>
</feature>
<feature type="non-terminal residue" evidence="3">
    <location>
        <position position="1"/>
    </location>
</feature>
<dbReference type="Pfam" id="PF14529">
    <property type="entry name" value="Exo_endo_phos_2"/>
    <property type="match status" value="1"/>
</dbReference>
<feature type="compositionally biased region" description="Basic and acidic residues" evidence="1">
    <location>
        <begin position="439"/>
        <end position="448"/>
    </location>
</feature>
<sequence length="458" mass="54114">ENLDVIGIAETNIDEKGGLKQINKKVNKEAQRTIIKEICKNRNNTYTCIMGDFNTVGSTSMDTNNTERKNQGVGKTLIEWLKNRDFIDSFHFINPNKKEYTWQKDNSASRIDYIWLEEEFQDIIMKAEIKDISILTGSDHKLVWAEIETSAILNYSKLRKKERKGPTRKVFLYYKATEENWESYSKHVNSILKTKKSVKGKLSAKCSKMGIDKEWKTISSAILKVAMKHIPWITVKKTEAQGKVLRKKADIEERKRRENEISLKIEQRFNIIKKDKKKMLQSLLNKPYNKITLDRVLLEKKSHYQNQELINDEMEVKQQVTSYFQKQFRRRDQKFNEMNQEWQKEYEPKIDIDPSWYKTVMSPIEDEEWACTLYITQNKIALSISSIGYILFKKLSADSTKRVIEKSKNKNYGQESKEGDIFFRDMDFNQKSAKVRYIQDKKRSKQDNRLTQIQKNVA</sequence>
<protein>
    <submittedName>
        <fullName evidence="3">8999_t:CDS:1</fullName>
    </submittedName>
</protein>
<dbReference type="Gene3D" id="3.60.10.10">
    <property type="entry name" value="Endonuclease/exonuclease/phosphatase"/>
    <property type="match status" value="1"/>
</dbReference>
<evidence type="ECO:0000313" key="3">
    <source>
        <dbReference type="EMBL" id="CAG8771553.1"/>
    </source>
</evidence>
<reference evidence="3 4" key="1">
    <citation type="submission" date="2021-06" db="EMBL/GenBank/DDBJ databases">
        <authorList>
            <person name="Kallberg Y."/>
            <person name="Tangrot J."/>
            <person name="Rosling A."/>
        </authorList>
    </citation>
    <scope>NUCLEOTIDE SEQUENCE [LARGE SCALE GENOMIC DNA]</scope>
    <source>
        <strain evidence="3 4">120-4 pot B 10/14</strain>
    </source>
</reference>
<name>A0ABN7VIK5_GIGMA</name>
<dbReference type="SUPFAM" id="SSF56219">
    <property type="entry name" value="DNase I-like"/>
    <property type="match status" value="1"/>
</dbReference>
<keyword evidence="4" id="KW-1185">Reference proteome</keyword>
<gene>
    <name evidence="3" type="ORF">GMARGA_LOCUS18574</name>
</gene>
<dbReference type="EMBL" id="CAJVQB010014938">
    <property type="protein sequence ID" value="CAG8771553.1"/>
    <property type="molecule type" value="Genomic_DNA"/>
</dbReference>
<accession>A0ABN7VIK5</accession>
<feature type="region of interest" description="Disordered" evidence="1">
    <location>
        <begin position="439"/>
        <end position="458"/>
    </location>
</feature>
<evidence type="ECO:0000259" key="2">
    <source>
        <dbReference type="Pfam" id="PF14529"/>
    </source>
</evidence>
<dbReference type="InterPro" id="IPR036691">
    <property type="entry name" value="Endo/exonu/phosph_ase_sf"/>
</dbReference>
<evidence type="ECO:0000256" key="1">
    <source>
        <dbReference type="SAM" id="MobiDB-lite"/>
    </source>
</evidence>
<organism evidence="3 4">
    <name type="scientific">Gigaspora margarita</name>
    <dbReference type="NCBI Taxonomy" id="4874"/>
    <lineage>
        <taxon>Eukaryota</taxon>
        <taxon>Fungi</taxon>
        <taxon>Fungi incertae sedis</taxon>
        <taxon>Mucoromycota</taxon>
        <taxon>Glomeromycotina</taxon>
        <taxon>Glomeromycetes</taxon>
        <taxon>Diversisporales</taxon>
        <taxon>Gigasporaceae</taxon>
        <taxon>Gigaspora</taxon>
    </lineage>
</organism>
<feature type="domain" description="Endonuclease/exonuclease/phosphatase" evidence="2">
    <location>
        <begin position="29"/>
        <end position="143"/>
    </location>
</feature>